<keyword evidence="3" id="KW-1185">Reference proteome</keyword>
<accession>A0A9P6MRN4</accession>
<dbReference type="Proteomes" id="UP000703661">
    <property type="component" value="Unassembled WGS sequence"/>
</dbReference>
<proteinExistence type="predicted"/>
<dbReference type="AlphaFoldDB" id="A0A9P6MRN4"/>
<keyword evidence="1" id="KW-0812">Transmembrane</keyword>
<organism evidence="2 3">
    <name type="scientific">Entomortierella chlamydospora</name>
    <dbReference type="NCBI Taxonomy" id="101097"/>
    <lineage>
        <taxon>Eukaryota</taxon>
        <taxon>Fungi</taxon>
        <taxon>Fungi incertae sedis</taxon>
        <taxon>Mucoromycota</taxon>
        <taxon>Mortierellomycotina</taxon>
        <taxon>Mortierellomycetes</taxon>
        <taxon>Mortierellales</taxon>
        <taxon>Mortierellaceae</taxon>
        <taxon>Entomortierella</taxon>
    </lineage>
</organism>
<keyword evidence="1" id="KW-0472">Membrane</keyword>
<comment type="caution">
    <text evidence="2">The sequence shown here is derived from an EMBL/GenBank/DDBJ whole genome shotgun (WGS) entry which is preliminary data.</text>
</comment>
<sequence length="149" mass="17035">PSSVSRSSLTNGGIPPMSHRRHVILIVKLQWRAALMTILAILVVIFYWLFYFLQLGKVKPEVLGPNIEKYFVTCLLKGGDQDTCADQLAPYIPPYSILAAADIVASSVGIVVFVIFFRPSLMREWRERFKGLELFASRRKKEDREFVEM</sequence>
<dbReference type="InterPro" id="IPR053247">
    <property type="entry name" value="GPCR_GPR1/git3-like"/>
</dbReference>
<dbReference type="PANTHER" id="PTHR42058:SF1">
    <property type="entry name" value="G-PROTEIN COUPLED RECEPTORS FAMILY 2 PROFILE 2 DOMAIN-CONTAINING PROTEIN"/>
    <property type="match status" value="1"/>
</dbReference>
<feature type="non-terminal residue" evidence="2">
    <location>
        <position position="1"/>
    </location>
</feature>
<name>A0A9P6MRN4_9FUNG</name>
<feature type="transmembrane region" description="Helical" evidence="1">
    <location>
        <begin position="29"/>
        <end position="50"/>
    </location>
</feature>
<feature type="transmembrane region" description="Helical" evidence="1">
    <location>
        <begin position="95"/>
        <end position="117"/>
    </location>
</feature>
<gene>
    <name evidence="2" type="ORF">BGZ80_001013</name>
</gene>
<reference evidence="2" key="1">
    <citation type="journal article" date="2020" name="Fungal Divers.">
        <title>Resolving the Mortierellaceae phylogeny through synthesis of multi-gene phylogenetics and phylogenomics.</title>
        <authorList>
            <person name="Vandepol N."/>
            <person name="Liber J."/>
            <person name="Desiro A."/>
            <person name="Na H."/>
            <person name="Kennedy M."/>
            <person name="Barry K."/>
            <person name="Grigoriev I.V."/>
            <person name="Miller A.N."/>
            <person name="O'Donnell K."/>
            <person name="Stajich J.E."/>
            <person name="Bonito G."/>
        </authorList>
    </citation>
    <scope>NUCLEOTIDE SEQUENCE</scope>
    <source>
        <strain evidence="2">NRRL 2769</strain>
    </source>
</reference>
<evidence type="ECO:0000313" key="2">
    <source>
        <dbReference type="EMBL" id="KAG0011018.1"/>
    </source>
</evidence>
<protein>
    <submittedName>
        <fullName evidence="2">Uncharacterized protein</fullName>
    </submittedName>
</protein>
<keyword evidence="1" id="KW-1133">Transmembrane helix</keyword>
<evidence type="ECO:0000256" key="1">
    <source>
        <dbReference type="SAM" id="Phobius"/>
    </source>
</evidence>
<dbReference type="EMBL" id="JAAAID010001224">
    <property type="protein sequence ID" value="KAG0011018.1"/>
    <property type="molecule type" value="Genomic_DNA"/>
</dbReference>
<dbReference type="PANTHER" id="PTHR42058">
    <property type="entry name" value="G_PROTEIN_RECEP_F2_4 DOMAIN-CONTAINING PROTEIN"/>
    <property type="match status" value="1"/>
</dbReference>
<evidence type="ECO:0000313" key="3">
    <source>
        <dbReference type="Proteomes" id="UP000703661"/>
    </source>
</evidence>